<organism evidence="2 4">
    <name type="scientific">Antrihabitans spumae</name>
    <dbReference type="NCBI Taxonomy" id="3373370"/>
    <lineage>
        <taxon>Bacteria</taxon>
        <taxon>Bacillati</taxon>
        <taxon>Actinomycetota</taxon>
        <taxon>Actinomycetes</taxon>
        <taxon>Mycobacteriales</taxon>
        <taxon>Nocardiaceae</taxon>
        <taxon>Antrihabitans</taxon>
    </lineage>
</organism>
<keyword evidence="1" id="KW-0472">Membrane</keyword>
<protein>
    <recommendedName>
        <fullName evidence="6">Prepilin type IV endopeptidase peptidase domain-containing protein</fullName>
    </recommendedName>
</protein>
<evidence type="ECO:0000313" key="3">
    <source>
        <dbReference type="EMBL" id="MFH5232947.1"/>
    </source>
</evidence>
<name>A0ABW7JK11_9NOCA</name>
<reference evidence="4 5" key="1">
    <citation type="submission" date="2024-10" db="EMBL/GenBank/DDBJ databases">
        <authorList>
            <person name="Riesco R."/>
        </authorList>
    </citation>
    <scope>NUCLEOTIDE SEQUENCE [LARGE SCALE GENOMIC DNA]</scope>
    <source>
        <strain evidence="2 4">NCIMB 15449</strain>
        <strain evidence="3 5">NCIMB 15450</strain>
    </source>
</reference>
<proteinExistence type="predicted"/>
<keyword evidence="1" id="KW-1133">Transmembrane helix</keyword>
<dbReference type="Proteomes" id="UP001609219">
    <property type="component" value="Unassembled WGS sequence"/>
</dbReference>
<dbReference type="RefSeq" id="WP_395113533.1">
    <property type="nucleotide sequence ID" value="NZ_JBIMSN010000181.1"/>
</dbReference>
<gene>
    <name evidence="2" type="ORF">ACHIPZ_07740</name>
    <name evidence="3" type="ORF">ACHIRB_30930</name>
</gene>
<keyword evidence="5" id="KW-1185">Reference proteome</keyword>
<sequence length="238" mass="23539">MPALTITSIVIGTAIITTLIVAVLVDGQPALQMLVLFGVGVVGAIATVAVSGFVAEVSPLEAAVQDRMWIPGTLAGLLWVGAVLTLQGPFLVGCLVVAVFAVWAGRVDHRSHCLPIELTTITGVVAAGTVAVAGVVGVDGGSTLAAFVAAAGLGAVLTVIGAATGMFAFGDVLLAVPLALLIGFWAVPPVVLLPFVASVLAVPATIVAAVRARSMSVELPFGPALIAAAALLLGVATP</sequence>
<feature type="transmembrane region" description="Helical" evidence="1">
    <location>
        <begin position="142"/>
        <end position="160"/>
    </location>
</feature>
<feature type="transmembrane region" description="Helical" evidence="1">
    <location>
        <begin position="6"/>
        <end position="25"/>
    </location>
</feature>
<keyword evidence="1" id="KW-0812">Transmembrane</keyword>
<evidence type="ECO:0000313" key="2">
    <source>
        <dbReference type="EMBL" id="MFH5208103.1"/>
    </source>
</evidence>
<evidence type="ECO:0000256" key="1">
    <source>
        <dbReference type="SAM" id="Phobius"/>
    </source>
</evidence>
<feature type="transmembrane region" description="Helical" evidence="1">
    <location>
        <begin position="116"/>
        <end position="136"/>
    </location>
</feature>
<evidence type="ECO:0000313" key="5">
    <source>
        <dbReference type="Proteomes" id="UP001609219"/>
    </source>
</evidence>
<dbReference type="EMBL" id="JBIMSN010000181">
    <property type="protein sequence ID" value="MFH5232947.1"/>
    <property type="molecule type" value="Genomic_DNA"/>
</dbReference>
<evidence type="ECO:0000313" key="4">
    <source>
        <dbReference type="Proteomes" id="UP001609175"/>
    </source>
</evidence>
<feature type="transmembrane region" description="Helical" evidence="1">
    <location>
        <begin position="217"/>
        <end position="236"/>
    </location>
</feature>
<evidence type="ECO:0008006" key="6">
    <source>
        <dbReference type="Google" id="ProtNLM"/>
    </source>
</evidence>
<comment type="caution">
    <text evidence="2">The sequence shown here is derived from an EMBL/GenBank/DDBJ whole genome shotgun (WGS) entry which is preliminary data.</text>
</comment>
<accession>A0ABW7JK11</accession>
<feature type="transmembrane region" description="Helical" evidence="1">
    <location>
        <begin position="34"/>
        <end position="55"/>
    </location>
</feature>
<dbReference type="EMBL" id="JBIMSO010000035">
    <property type="protein sequence ID" value="MFH5208103.1"/>
    <property type="molecule type" value="Genomic_DNA"/>
</dbReference>
<feature type="transmembrane region" description="Helical" evidence="1">
    <location>
        <begin position="75"/>
        <end position="104"/>
    </location>
</feature>
<dbReference type="Proteomes" id="UP001609175">
    <property type="component" value="Unassembled WGS sequence"/>
</dbReference>